<accession>S7WKQ1</accession>
<dbReference type="AlphaFoldDB" id="S7WKQ1"/>
<dbReference type="STRING" id="641524.ADICYQ_3680"/>
<protein>
    <submittedName>
        <fullName evidence="1">Uncharacterized protein</fullName>
    </submittedName>
</protein>
<reference evidence="1 2" key="1">
    <citation type="journal article" date="2013" name="Genome Announc.">
        <title>Draft Genome Sequence of Cyclobacterium qasimii Strain M12-11BT, Isolated from Arctic Marine Sediment.</title>
        <authorList>
            <person name="Shivaji S."/>
            <person name="Ara S."/>
            <person name="Singh A."/>
            <person name="Kumar Pinnaka A."/>
        </authorList>
    </citation>
    <scope>NUCLEOTIDE SEQUENCE [LARGE SCALE GENOMIC DNA]</scope>
    <source>
        <strain evidence="1 2">M12-11B</strain>
    </source>
</reference>
<name>S7WKQ1_9BACT</name>
<evidence type="ECO:0000313" key="1">
    <source>
        <dbReference type="EMBL" id="EPR67289.1"/>
    </source>
</evidence>
<sequence>MKAIKNHRIDYIRPVILNFSEGLLRVSVPEGGNKGNNWHQAHSYSCENKAVNFGFYCN</sequence>
<comment type="caution">
    <text evidence="1">The sequence shown here is derived from an EMBL/GenBank/DDBJ whole genome shotgun (WGS) entry which is preliminary data.</text>
</comment>
<organism evidence="1 2">
    <name type="scientific">Cyclobacterium qasimii M12-11B</name>
    <dbReference type="NCBI Taxonomy" id="641524"/>
    <lineage>
        <taxon>Bacteria</taxon>
        <taxon>Pseudomonadati</taxon>
        <taxon>Bacteroidota</taxon>
        <taxon>Cytophagia</taxon>
        <taxon>Cytophagales</taxon>
        <taxon>Cyclobacteriaceae</taxon>
        <taxon>Cyclobacterium</taxon>
    </lineage>
</organism>
<dbReference type="Proteomes" id="UP000014974">
    <property type="component" value="Unassembled WGS sequence"/>
</dbReference>
<dbReference type="EMBL" id="ATNM01000132">
    <property type="protein sequence ID" value="EPR67289.1"/>
    <property type="molecule type" value="Genomic_DNA"/>
</dbReference>
<evidence type="ECO:0000313" key="2">
    <source>
        <dbReference type="Proteomes" id="UP000014974"/>
    </source>
</evidence>
<proteinExistence type="predicted"/>
<gene>
    <name evidence="1" type="ORF">ADICYQ_3680</name>
</gene>